<dbReference type="Proteomes" id="UP000034301">
    <property type="component" value="Unassembled WGS sequence"/>
</dbReference>
<protein>
    <submittedName>
        <fullName evidence="1">Uncharacterized protein</fullName>
    </submittedName>
</protein>
<gene>
    <name evidence="1" type="ORF">UT78_C0004G0005</name>
</gene>
<sequence>MKSKNVEHSVIKNRVLRKLVMQINKGGVTYSPLLDKDYSGTQYLAISPFPERSQIFTGRATGKMVMGYCEKNKDLLEKGFSLGSWFNPDNGKTYFDVATTISVEKQTEAITLGKHANQIAGFNLSEFQDIQLGGTGEFNDSLVTPFEERLEEALTLMGN</sequence>
<evidence type="ECO:0000313" key="1">
    <source>
        <dbReference type="EMBL" id="KKR43395.1"/>
    </source>
</evidence>
<dbReference type="EMBL" id="LBYC01000004">
    <property type="protein sequence ID" value="KKR43395.1"/>
    <property type="molecule type" value="Genomic_DNA"/>
</dbReference>
<comment type="caution">
    <text evidence="1">The sequence shown here is derived from an EMBL/GenBank/DDBJ whole genome shotgun (WGS) entry which is preliminary data.</text>
</comment>
<proteinExistence type="predicted"/>
<organism evidence="1 2">
    <name type="scientific">Candidatus Nomurabacteria bacterium GW2011_GWF2_40_12</name>
    <dbReference type="NCBI Taxonomy" id="1618776"/>
    <lineage>
        <taxon>Bacteria</taxon>
        <taxon>Candidatus Nomuraibacteriota</taxon>
    </lineage>
</organism>
<reference evidence="1 2" key="1">
    <citation type="journal article" date="2015" name="Nature">
        <title>rRNA introns, odd ribosomes, and small enigmatic genomes across a large radiation of phyla.</title>
        <authorList>
            <person name="Brown C.T."/>
            <person name="Hug L.A."/>
            <person name="Thomas B.C."/>
            <person name="Sharon I."/>
            <person name="Castelle C.J."/>
            <person name="Singh A."/>
            <person name="Wilkins M.J."/>
            <person name="Williams K.H."/>
            <person name="Banfield J.F."/>
        </authorList>
    </citation>
    <scope>NUCLEOTIDE SEQUENCE [LARGE SCALE GENOMIC DNA]</scope>
</reference>
<name>A0A0G0T8I2_9BACT</name>
<evidence type="ECO:0000313" key="2">
    <source>
        <dbReference type="Proteomes" id="UP000034301"/>
    </source>
</evidence>
<accession>A0A0G0T8I2</accession>
<dbReference type="AlphaFoldDB" id="A0A0G0T8I2"/>